<evidence type="ECO:0000313" key="2">
    <source>
        <dbReference type="EMBL" id="KAF1930448.1"/>
    </source>
</evidence>
<dbReference type="Pfam" id="PF06985">
    <property type="entry name" value="HET"/>
    <property type="match status" value="1"/>
</dbReference>
<organism evidence="2 3">
    <name type="scientific">Didymella exigua CBS 183.55</name>
    <dbReference type="NCBI Taxonomy" id="1150837"/>
    <lineage>
        <taxon>Eukaryota</taxon>
        <taxon>Fungi</taxon>
        <taxon>Dikarya</taxon>
        <taxon>Ascomycota</taxon>
        <taxon>Pezizomycotina</taxon>
        <taxon>Dothideomycetes</taxon>
        <taxon>Pleosporomycetidae</taxon>
        <taxon>Pleosporales</taxon>
        <taxon>Pleosporineae</taxon>
        <taxon>Didymellaceae</taxon>
        <taxon>Didymella</taxon>
    </lineage>
</organism>
<keyword evidence="3" id="KW-1185">Reference proteome</keyword>
<feature type="non-terminal residue" evidence="2">
    <location>
        <position position="145"/>
    </location>
</feature>
<dbReference type="RefSeq" id="XP_033450696.1">
    <property type="nucleotide sequence ID" value="XM_033595615.1"/>
</dbReference>
<dbReference type="AlphaFoldDB" id="A0A6A5RTV2"/>
<accession>A0A6A5RTV2</accession>
<dbReference type="PANTHER" id="PTHR24148:SF64">
    <property type="entry name" value="HETEROKARYON INCOMPATIBILITY DOMAIN-CONTAINING PROTEIN"/>
    <property type="match status" value="1"/>
</dbReference>
<feature type="domain" description="Heterokaryon incompatibility" evidence="1">
    <location>
        <begin position="57"/>
        <end position="145"/>
    </location>
</feature>
<dbReference type="PANTHER" id="PTHR24148">
    <property type="entry name" value="ANKYRIN REPEAT DOMAIN-CONTAINING PROTEIN 39 HOMOLOG-RELATED"/>
    <property type="match status" value="1"/>
</dbReference>
<sequence length="145" mass="16227">MTDAGSGPHSASCYSPLAGISERQLEEFRLITLLPDQFSDHIRCQLTIHPLCEPPAYETISYAWGDSNDTKAIDVDGVKLEIPSSLELCLKQLRTQLHRAEDLPVLALWTDAICIDQANLEERAVQVENMGTIYQRCSSMHIWLG</sequence>
<reference evidence="2" key="1">
    <citation type="journal article" date="2020" name="Stud. Mycol.">
        <title>101 Dothideomycetes genomes: a test case for predicting lifestyles and emergence of pathogens.</title>
        <authorList>
            <person name="Haridas S."/>
            <person name="Albert R."/>
            <person name="Binder M."/>
            <person name="Bloem J."/>
            <person name="Labutti K."/>
            <person name="Salamov A."/>
            <person name="Andreopoulos B."/>
            <person name="Baker S."/>
            <person name="Barry K."/>
            <person name="Bills G."/>
            <person name="Bluhm B."/>
            <person name="Cannon C."/>
            <person name="Castanera R."/>
            <person name="Culley D."/>
            <person name="Daum C."/>
            <person name="Ezra D."/>
            <person name="Gonzalez J."/>
            <person name="Henrissat B."/>
            <person name="Kuo A."/>
            <person name="Liang C."/>
            <person name="Lipzen A."/>
            <person name="Lutzoni F."/>
            <person name="Magnuson J."/>
            <person name="Mondo S."/>
            <person name="Nolan M."/>
            <person name="Ohm R."/>
            <person name="Pangilinan J."/>
            <person name="Park H.-J."/>
            <person name="Ramirez L."/>
            <person name="Alfaro M."/>
            <person name="Sun H."/>
            <person name="Tritt A."/>
            <person name="Yoshinaga Y."/>
            <person name="Zwiers L.-H."/>
            <person name="Turgeon B."/>
            <person name="Goodwin S."/>
            <person name="Spatafora J."/>
            <person name="Crous P."/>
            <person name="Grigoriev I."/>
        </authorList>
    </citation>
    <scope>NUCLEOTIDE SEQUENCE</scope>
    <source>
        <strain evidence="2">CBS 183.55</strain>
    </source>
</reference>
<dbReference type="GeneID" id="54353282"/>
<proteinExistence type="predicted"/>
<name>A0A6A5RTV2_9PLEO</name>
<gene>
    <name evidence="2" type="ORF">M421DRAFT_58556</name>
</gene>
<dbReference type="Proteomes" id="UP000800082">
    <property type="component" value="Unassembled WGS sequence"/>
</dbReference>
<dbReference type="InterPro" id="IPR010730">
    <property type="entry name" value="HET"/>
</dbReference>
<dbReference type="OrthoDB" id="2157530at2759"/>
<evidence type="ECO:0000313" key="3">
    <source>
        <dbReference type="Proteomes" id="UP000800082"/>
    </source>
</evidence>
<dbReference type="EMBL" id="ML978963">
    <property type="protein sequence ID" value="KAF1930448.1"/>
    <property type="molecule type" value="Genomic_DNA"/>
</dbReference>
<dbReference type="InterPro" id="IPR052895">
    <property type="entry name" value="HetReg/Transcr_Mod"/>
</dbReference>
<protein>
    <recommendedName>
        <fullName evidence="1">Heterokaryon incompatibility domain-containing protein</fullName>
    </recommendedName>
</protein>
<evidence type="ECO:0000259" key="1">
    <source>
        <dbReference type="Pfam" id="PF06985"/>
    </source>
</evidence>